<evidence type="ECO:0000313" key="5">
    <source>
        <dbReference type="Proteomes" id="UP000044806"/>
    </source>
</evidence>
<dbReference type="EMBL" id="CWQJ01000004">
    <property type="protein sequence ID" value="CSB76458.1"/>
    <property type="molecule type" value="Genomic_DNA"/>
</dbReference>
<organism evidence="1 5">
    <name type="scientific">Vibrio cholerae</name>
    <dbReference type="NCBI Taxonomy" id="666"/>
    <lineage>
        <taxon>Bacteria</taxon>
        <taxon>Pseudomonadati</taxon>
        <taxon>Pseudomonadota</taxon>
        <taxon>Gammaproteobacteria</taxon>
        <taxon>Vibrionales</taxon>
        <taxon>Vibrionaceae</taxon>
        <taxon>Vibrio</taxon>
    </lineage>
</organism>
<reference evidence="4 5" key="1">
    <citation type="submission" date="2015-07" db="EMBL/GenBank/DDBJ databases">
        <authorList>
            <consortium name="Pathogen Informatics"/>
        </authorList>
    </citation>
    <scope>NUCLEOTIDE SEQUENCE [LARGE SCALE GENOMIC DNA]</scope>
    <source>
        <strain evidence="3 4">A316</strain>
        <strain evidence="2 6">A325</strain>
        <strain evidence="1 5">A51</strain>
    </source>
</reference>
<dbReference type="EMBL" id="CWQY01000001">
    <property type="protein sequence ID" value="CSB93178.1"/>
    <property type="molecule type" value="Genomic_DNA"/>
</dbReference>
<dbReference type="Proteomes" id="UP000041770">
    <property type="component" value="Unassembled WGS sequence"/>
</dbReference>
<evidence type="ECO:0000313" key="3">
    <source>
        <dbReference type="EMBL" id="CSB93178.1"/>
    </source>
</evidence>
<dbReference type="AlphaFoldDB" id="A0A655RQU7"/>
<evidence type="ECO:0000313" key="1">
    <source>
        <dbReference type="EMBL" id="CSA47025.1"/>
    </source>
</evidence>
<evidence type="ECO:0000313" key="2">
    <source>
        <dbReference type="EMBL" id="CSB76458.1"/>
    </source>
</evidence>
<evidence type="ECO:0000313" key="4">
    <source>
        <dbReference type="Proteomes" id="UP000041770"/>
    </source>
</evidence>
<dbReference type="Proteomes" id="UP000044806">
    <property type="component" value="Unassembled WGS sequence"/>
</dbReference>
<sequence length="91" mass="10724">MVEFAIVVQVIQIDIDNISNFRCVTRFKGFFQNFTSKQLTDSHAVECLTFTWFYILVFENDTRLVIKHNFETAFKFIRANSSHFFLLLSSS</sequence>
<evidence type="ECO:0000313" key="6">
    <source>
        <dbReference type="Proteomes" id="UP000046067"/>
    </source>
</evidence>
<name>A0A655RQU7_VIBCL</name>
<dbReference type="Proteomes" id="UP000046067">
    <property type="component" value="Unassembled WGS sequence"/>
</dbReference>
<protein>
    <submittedName>
        <fullName evidence="1">Uncharacterized protein</fullName>
    </submittedName>
</protein>
<dbReference type="EMBL" id="CWOW01000007">
    <property type="protein sequence ID" value="CSA47025.1"/>
    <property type="molecule type" value="Genomic_DNA"/>
</dbReference>
<gene>
    <name evidence="1" type="ORF">ERS013165_01662</name>
    <name evidence="3" type="ORF">ERS013200_00071</name>
    <name evidence="2" type="ORF">ERS013201_00886</name>
</gene>
<accession>A0A655RQU7</accession>
<proteinExistence type="predicted"/>